<reference evidence="6" key="1">
    <citation type="journal article" date="2021" name="Genome Biol. Evol.">
        <title>A High-Quality Reference Genome for a Parasitic Bivalve with Doubly Uniparental Inheritance (Bivalvia: Unionida).</title>
        <authorList>
            <person name="Smith C.H."/>
        </authorList>
    </citation>
    <scope>NUCLEOTIDE SEQUENCE</scope>
    <source>
        <strain evidence="6">CHS0354</strain>
    </source>
</reference>
<keyword evidence="4" id="KW-0812">Transmembrane</keyword>
<evidence type="ECO:0000256" key="3">
    <source>
        <dbReference type="ARBA" id="ARBA00022737"/>
    </source>
</evidence>
<dbReference type="Gene3D" id="3.40.50.10140">
    <property type="entry name" value="Toll/interleukin-1 receptor homology (TIR) domain"/>
    <property type="match status" value="1"/>
</dbReference>
<comment type="caution">
    <text evidence="6">The sequence shown here is derived from an EMBL/GenBank/DDBJ whole genome shotgun (WGS) entry which is preliminary data.</text>
</comment>
<feature type="transmembrane region" description="Helical" evidence="4">
    <location>
        <begin position="538"/>
        <end position="559"/>
    </location>
</feature>
<dbReference type="EMBL" id="JAEAOA010000772">
    <property type="protein sequence ID" value="KAK3599265.1"/>
    <property type="molecule type" value="Genomic_DNA"/>
</dbReference>
<dbReference type="InterPro" id="IPR000157">
    <property type="entry name" value="TIR_dom"/>
</dbReference>
<reference evidence="6" key="3">
    <citation type="submission" date="2023-05" db="EMBL/GenBank/DDBJ databases">
        <authorList>
            <person name="Smith C.H."/>
        </authorList>
    </citation>
    <scope>NUCLEOTIDE SEQUENCE</scope>
    <source>
        <strain evidence="6">CHS0354</strain>
        <tissue evidence="6">Mantle</tissue>
    </source>
</reference>
<dbReference type="InterPro" id="IPR035897">
    <property type="entry name" value="Toll_tir_struct_dom_sf"/>
</dbReference>
<feature type="transmembrane region" description="Helical" evidence="4">
    <location>
        <begin position="6"/>
        <end position="28"/>
    </location>
</feature>
<keyword evidence="4" id="KW-0472">Membrane</keyword>
<organism evidence="6 7">
    <name type="scientific">Potamilus streckersoni</name>
    <dbReference type="NCBI Taxonomy" id="2493646"/>
    <lineage>
        <taxon>Eukaryota</taxon>
        <taxon>Metazoa</taxon>
        <taxon>Spiralia</taxon>
        <taxon>Lophotrochozoa</taxon>
        <taxon>Mollusca</taxon>
        <taxon>Bivalvia</taxon>
        <taxon>Autobranchia</taxon>
        <taxon>Heteroconchia</taxon>
        <taxon>Palaeoheterodonta</taxon>
        <taxon>Unionida</taxon>
        <taxon>Unionoidea</taxon>
        <taxon>Unionidae</taxon>
        <taxon>Ambleminae</taxon>
        <taxon>Lampsilini</taxon>
        <taxon>Potamilus</taxon>
    </lineage>
</organism>
<dbReference type="Pfam" id="PF13855">
    <property type="entry name" value="LRR_8"/>
    <property type="match status" value="1"/>
</dbReference>
<protein>
    <recommendedName>
        <fullName evidence="5">TIR domain-containing protein</fullName>
    </recommendedName>
</protein>
<dbReference type="InterPro" id="IPR032675">
    <property type="entry name" value="LRR_dom_sf"/>
</dbReference>
<keyword evidence="3" id="KW-0677">Repeat</keyword>
<dbReference type="PANTHER" id="PTHR24366">
    <property type="entry name" value="IG(IMMUNOGLOBULIN) AND LRR(LEUCINE RICH REPEAT) DOMAINS"/>
    <property type="match status" value="1"/>
</dbReference>
<keyword evidence="7" id="KW-1185">Reference proteome</keyword>
<dbReference type="GO" id="GO:0007165">
    <property type="term" value="P:signal transduction"/>
    <property type="evidence" value="ECO:0007669"/>
    <property type="project" value="InterPro"/>
</dbReference>
<evidence type="ECO:0000256" key="1">
    <source>
        <dbReference type="ARBA" id="ARBA00009634"/>
    </source>
</evidence>
<proteinExistence type="inferred from homology"/>
<evidence type="ECO:0000259" key="5">
    <source>
        <dbReference type="PROSITE" id="PS50104"/>
    </source>
</evidence>
<comment type="similarity">
    <text evidence="1">Belongs to the Toll-like receptor family.</text>
</comment>
<dbReference type="SUPFAM" id="SSF52058">
    <property type="entry name" value="L domain-like"/>
    <property type="match status" value="1"/>
</dbReference>
<dbReference type="InterPro" id="IPR001611">
    <property type="entry name" value="Leu-rich_rpt"/>
</dbReference>
<evidence type="ECO:0000256" key="2">
    <source>
        <dbReference type="ARBA" id="ARBA00022614"/>
    </source>
</evidence>
<dbReference type="InterPro" id="IPR003591">
    <property type="entry name" value="Leu-rich_rpt_typical-subtyp"/>
</dbReference>
<dbReference type="PROSITE" id="PS50104">
    <property type="entry name" value="TIR"/>
    <property type="match status" value="1"/>
</dbReference>
<dbReference type="AlphaFoldDB" id="A0AAE0W3U1"/>
<keyword evidence="4" id="KW-1133">Transmembrane helix</keyword>
<dbReference type="PROSITE" id="PS51450">
    <property type="entry name" value="LRR"/>
    <property type="match status" value="2"/>
</dbReference>
<dbReference type="SMART" id="SM00369">
    <property type="entry name" value="LRR_TYP"/>
    <property type="match status" value="2"/>
</dbReference>
<dbReference type="PANTHER" id="PTHR24366:SF96">
    <property type="entry name" value="LEUCINE RICH REPEAT CONTAINING 53"/>
    <property type="match status" value="1"/>
</dbReference>
<dbReference type="Proteomes" id="UP001195483">
    <property type="component" value="Unassembled WGS sequence"/>
</dbReference>
<name>A0AAE0W3U1_9BIVA</name>
<feature type="domain" description="TIR" evidence="5">
    <location>
        <begin position="584"/>
        <end position="735"/>
    </location>
</feature>
<accession>A0AAE0W3U1</accession>
<evidence type="ECO:0000256" key="4">
    <source>
        <dbReference type="SAM" id="Phobius"/>
    </source>
</evidence>
<gene>
    <name evidence="6" type="ORF">CHS0354_012875</name>
</gene>
<reference evidence="6" key="2">
    <citation type="journal article" date="2021" name="Genome Biol. Evol.">
        <title>Developing a high-quality reference genome for a parasitic bivalve with doubly uniparental inheritance (Bivalvia: Unionida).</title>
        <authorList>
            <person name="Smith C.H."/>
        </authorList>
    </citation>
    <scope>NUCLEOTIDE SEQUENCE</scope>
    <source>
        <strain evidence="6">CHS0354</strain>
        <tissue evidence="6">Mantle</tissue>
    </source>
</reference>
<evidence type="ECO:0000313" key="6">
    <source>
        <dbReference type="EMBL" id="KAK3599265.1"/>
    </source>
</evidence>
<dbReference type="SUPFAM" id="SSF52200">
    <property type="entry name" value="Toll/Interleukin receptor TIR domain"/>
    <property type="match status" value="1"/>
</dbReference>
<dbReference type="Gene3D" id="3.80.10.10">
    <property type="entry name" value="Ribonuclease Inhibitor"/>
    <property type="match status" value="2"/>
</dbReference>
<keyword evidence="2" id="KW-0433">Leucine-rich repeat</keyword>
<evidence type="ECO:0000313" key="7">
    <source>
        <dbReference type="Proteomes" id="UP001195483"/>
    </source>
</evidence>
<sequence length="854" mass="98942">MSDETRAIILISTTKFHILILAFLLAIVQWSDSSMYVPWIPPNGKTMNLFCPLSCETDKTRSPEQCCCCEARSCSELNHPLCHETISDLHLEYIATNGQSILVQDRKTNTSEYTRIRHVNGVMTSFPKNLMVFKNLKYVDFTRNRISEIGNISFLSNISELILNFNFITHISNQTFLGLFNLRTVQISNNQIKDIDPNTLLGAELNIFNFDVSNNFITELDVTILLPEGPLCELILNNNPIHSFVNKNGFTFDTNKMHGPGNIVMKNNSLTSLPNLTDVGLRDYSDFFQVVSFHGYFAGGQKFACDCALIPYFMKMSYLALKEFVSDMDIVICSSPEELNGINLLDIYELKQFDKLVCDLVIYCPSKCHCYDHQMKKRVVVDCSNLTMTEMPYSLPVGYWGNTAIDLLLGYNYISTLEKRSYLNDVAFLDMTGNIIRFVDGNALNSMKSDISLIIPDNTMESLPNEFRHLNPNHLHIGDDYLKCSCEFLWAENWQKYKLFNKNRTLFCLYENSRIPVDSMSTFLTRCEPKLLRIPTEAWICFGLLIILFGAAFSLYMFYYEVFILYRRCIFYFRKNKLVQRPEDMDKIFISFNECNTEVFEWSVQNLNPYLKTEGFKTTIPWMDFEPGLSREKCTIQAINNSNTFIVILSINQTINVDEDNNTDKYFDYEFYVLWKEFVSNSMKQIILVNFDQLESKDVENRRMRALVRVGNVADFYYREDLLLTKIRKRLSTLSGISRRLLFAIAERNDRDVSNLFCKKDSISKETIVELQSRNLFRSQDTEQTCVKLSAHKETRISPKYKDLDHGEKKNTAEICASNVAGKYDVFKRLTNPHQAVCNHLYRRCYIGNQSSHI</sequence>